<reference evidence="2" key="1">
    <citation type="journal article" date="2010" name="Science">
        <title>Plasticity of animal genome architecture unmasked by rapid evolution of a pelagic tunicate.</title>
        <authorList>
            <person name="Denoeud F."/>
            <person name="Henriet S."/>
            <person name="Mungpakdee S."/>
            <person name="Aury J.M."/>
            <person name="Da Silva C."/>
            <person name="Brinkmann H."/>
            <person name="Mikhaleva J."/>
            <person name="Olsen L.C."/>
            <person name="Jubin C."/>
            <person name="Canestro C."/>
            <person name="Bouquet J.M."/>
            <person name="Danks G."/>
            <person name="Poulain J."/>
            <person name="Campsteijn C."/>
            <person name="Adamski M."/>
            <person name="Cross I."/>
            <person name="Yadetie F."/>
            <person name="Muffato M."/>
            <person name="Louis A."/>
            <person name="Butcher S."/>
            <person name="Tsagkogeorga G."/>
            <person name="Konrad A."/>
            <person name="Singh S."/>
            <person name="Jensen M.F."/>
            <person name="Cong E.H."/>
            <person name="Eikeseth-Otteraa H."/>
            <person name="Noel B."/>
            <person name="Anthouard V."/>
            <person name="Porcel B.M."/>
            <person name="Kachouri-Lafond R."/>
            <person name="Nishino A."/>
            <person name="Ugolini M."/>
            <person name="Chourrout P."/>
            <person name="Nishida H."/>
            <person name="Aasland R."/>
            <person name="Huzurbazar S."/>
            <person name="Westhof E."/>
            <person name="Delsuc F."/>
            <person name="Lehrach H."/>
            <person name="Reinhardt R."/>
            <person name="Weissenbach J."/>
            <person name="Roy S.W."/>
            <person name="Artiguenave F."/>
            <person name="Postlethwait J.H."/>
            <person name="Manak J.R."/>
            <person name="Thompson E.M."/>
            <person name="Jaillon O."/>
            <person name="Du Pasquier L."/>
            <person name="Boudinot P."/>
            <person name="Liberles D.A."/>
            <person name="Volff J.N."/>
            <person name="Philippe H."/>
            <person name="Lenhard B."/>
            <person name="Roest Crollius H."/>
            <person name="Wincker P."/>
            <person name="Chourrout D."/>
        </authorList>
    </citation>
    <scope>NUCLEOTIDE SEQUENCE [LARGE SCALE GENOMIC DNA]</scope>
</reference>
<dbReference type="Proteomes" id="UP000001307">
    <property type="component" value="Unassembled WGS sequence"/>
</dbReference>
<evidence type="ECO:0000313" key="2">
    <source>
        <dbReference type="EMBL" id="CBY22494.1"/>
    </source>
</evidence>
<evidence type="ECO:0000313" key="3">
    <source>
        <dbReference type="Proteomes" id="UP000001307"/>
    </source>
</evidence>
<gene>
    <name evidence="2" type="ORF">GSOID_T00013251001</name>
</gene>
<keyword evidence="3" id="KW-1185">Reference proteome</keyword>
<dbReference type="Gene3D" id="2.60.120.200">
    <property type="match status" value="1"/>
</dbReference>
<evidence type="ECO:0000256" key="1">
    <source>
        <dbReference type="SAM" id="MobiDB-lite"/>
    </source>
</evidence>
<protein>
    <submittedName>
        <fullName evidence="2">Uncharacterized protein</fullName>
    </submittedName>
</protein>
<name>E4WZ99_OIKDI</name>
<organism evidence="2">
    <name type="scientific">Oikopleura dioica</name>
    <name type="common">Tunicate</name>
    <dbReference type="NCBI Taxonomy" id="34765"/>
    <lineage>
        <taxon>Eukaryota</taxon>
        <taxon>Metazoa</taxon>
        <taxon>Chordata</taxon>
        <taxon>Tunicata</taxon>
        <taxon>Appendicularia</taxon>
        <taxon>Copelata</taxon>
        <taxon>Oikopleuridae</taxon>
        <taxon>Oikopleura</taxon>
    </lineage>
</organism>
<dbReference type="OrthoDB" id="10384757at2759"/>
<dbReference type="InParanoid" id="E4WZ99"/>
<sequence length="342" mass="39247">MKFELFAYLLKGGCPVKAEDIDDYFVCNENGEHVYVLWRQNVDDSEELIDKWWSKYHKTKRTYHPTPAFLKVSVNDKVIVDSSSLSPDLFMGRNDEVLPYFKVGIYNSDGSAEGGENAEITIRKYRESVLSMESVKEFIEPEVEEDAVFFENRADENLDLGSGDYTGKRIQTTISTTTSPEELVSAASKSKPTKNCRNGKKKLSPNGDCIKLSKAERRKLRKEGKLRKSRAVDENEMLKIHRTKATNMLRFKELTHVNSTFEFVPTEYGEENEKCVLQPFGTSISHNLNRELAQGFRDLGYERKTTKTIVNALVNALTANDRRIQRLEELIVQLQNRDTDDF</sequence>
<feature type="compositionally biased region" description="Basic residues" evidence="1">
    <location>
        <begin position="191"/>
        <end position="203"/>
    </location>
</feature>
<feature type="region of interest" description="Disordered" evidence="1">
    <location>
        <begin position="185"/>
        <end position="208"/>
    </location>
</feature>
<dbReference type="EMBL" id="FN653019">
    <property type="protein sequence ID" value="CBY22494.1"/>
    <property type="molecule type" value="Genomic_DNA"/>
</dbReference>
<accession>E4WZ99</accession>
<proteinExistence type="predicted"/>
<dbReference type="AlphaFoldDB" id="E4WZ99"/>